<protein>
    <submittedName>
        <fullName evidence="2">Transcriptional regulator</fullName>
    </submittedName>
</protein>
<dbReference type="InterPro" id="IPR001387">
    <property type="entry name" value="Cro/C1-type_HTH"/>
</dbReference>
<gene>
    <name evidence="2" type="ORF">GCM10010145_15070</name>
</gene>
<feature type="domain" description="HTH cro/C1-type" evidence="1">
    <location>
        <begin position="19"/>
        <end position="74"/>
    </location>
</feature>
<evidence type="ECO:0000313" key="2">
    <source>
        <dbReference type="EMBL" id="GGQ47134.1"/>
    </source>
</evidence>
<dbReference type="RefSeq" id="WP_189215869.1">
    <property type="nucleotide sequence ID" value="NZ_BMQK01000002.1"/>
</dbReference>
<dbReference type="SMART" id="SM00530">
    <property type="entry name" value="HTH_XRE"/>
    <property type="match status" value="1"/>
</dbReference>
<dbReference type="Gene3D" id="1.10.260.40">
    <property type="entry name" value="lambda repressor-like DNA-binding domains"/>
    <property type="match status" value="1"/>
</dbReference>
<sequence>MVRTPLTPEEHERGERLGRTLREARGGRSMAEVAAAAGISAETLRKIETGRAPTPAFFTVAALARVLGLSMDELAGRCALAPA</sequence>
<comment type="caution">
    <text evidence="2">The sequence shown here is derived from an EMBL/GenBank/DDBJ whole genome shotgun (WGS) entry which is preliminary data.</text>
</comment>
<reference evidence="2" key="2">
    <citation type="submission" date="2020-09" db="EMBL/GenBank/DDBJ databases">
        <authorList>
            <person name="Sun Q."/>
            <person name="Ohkuma M."/>
        </authorList>
    </citation>
    <scope>NUCLEOTIDE SEQUENCE</scope>
    <source>
        <strain evidence="2">JCM 3131</strain>
    </source>
</reference>
<organism evidence="2 3">
    <name type="scientific">Streptomyces ruber</name>
    <dbReference type="NCBI Taxonomy" id="83378"/>
    <lineage>
        <taxon>Bacteria</taxon>
        <taxon>Bacillati</taxon>
        <taxon>Actinomycetota</taxon>
        <taxon>Actinomycetes</taxon>
        <taxon>Kitasatosporales</taxon>
        <taxon>Streptomycetaceae</taxon>
        <taxon>Streptomyces</taxon>
    </lineage>
</organism>
<dbReference type="InterPro" id="IPR010982">
    <property type="entry name" value="Lambda_DNA-bd_dom_sf"/>
</dbReference>
<dbReference type="GO" id="GO:0003677">
    <property type="term" value="F:DNA binding"/>
    <property type="evidence" value="ECO:0007669"/>
    <property type="project" value="InterPro"/>
</dbReference>
<dbReference type="PROSITE" id="PS50943">
    <property type="entry name" value="HTH_CROC1"/>
    <property type="match status" value="1"/>
</dbReference>
<dbReference type="Proteomes" id="UP000620156">
    <property type="component" value="Unassembled WGS sequence"/>
</dbReference>
<dbReference type="EMBL" id="BMQK01000002">
    <property type="protein sequence ID" value="GGQ47134.1"/>
    <property type="molecule type" value="Genomic_DNA"/>
</dbReference>
<evidence type="ECO:0000313" key="3">
    <source>
        <dbReference type="Proteomes" id="UP000620156"/>
    </source>
</evidence>
<evidence type="ECO:0000259" key="1">
    <source>
        <dbReference type="PROSITE" id="PS50943"/>
    </source>
</evidence>
<dbReference type="Pfam" id="PF13560">
    <property type="entry name" value="HTH_31"/>
    <property type="match status" value="1"/>
</dbReference>
<dbReference type="CDD" id="cd00093">
    <property type="entry name" value="HTH_XRE"/>
    <property type="match status" value="1"/>
</dbReference>
<name>A0A918EQ54_9ACTN</name>
<accession>A0A918EQ54</accession>
<proteinExistence type="predicted"/>
<keyword evidence="3" id="KW-1185">Reference proteome</keyword>
<dbReference type="AlphaFoldDB" id="A0A918EQ54"/>
<dbReference type="SUPFAM" id="SSF47413">
    <property type="entry name" value="lambda repressor-like DNA-binding domains"/>
    <property type="match status" value="1"/>
</dbReference>
<reference evidence="2" key="1">
    <citation type="journal article" date="2014" name="Int. J. Syst. Evol. Microbiol.">
        <title>Complete genome sequence of Corynebacterium casei LMG S-19264T (=DSM 44701T), isolated from a smear-ripened cheese.</title>
        <authorList>
            <consortium name="US DOE Joint Genome Institute (JGI-PGF)"/>
            <person name="Walter F."/>
            <person name="Albersmeier A."/>
            <person name="Kalinowski J."/>
            <person name="Ruckert C."/>
        </authorList>
    </citation>
    <scope>NUCLEOTIDE SEQUENCE</scope>
    <source>
        <strain evidence="2">JCM 3131</strain>
    </source>
</reference>